<keyword evidence="2" id="KW-1133">Transmembrane helix</keyword>
<accession>A0A6G9ICL9</accession>
<comment type="similarity">
    <text evidence="1">Belongs to the YggT family.</text>
</comment>
<gene>
    <name evidence="3" type="ORF">IPMB12_06290</name>
</gene>
<dbReference type="Proteomes" id="UP000501168">
    <property type="component" value="Chromosome"/>
</dbReference>
<dbReference type="PANTHER" id="PTHR33219:SF14">
    <property type="entry name" value="PROTEIN COFACTOR ASSEMBLY OF COMPLEX C SUBUNIT B CCB3, CHLOROPLASTIC-RELATED"/>
    <property type="match status" value="1"/>
</dbReference>
<evidence type="ECO:0000313" key="4">
    <source>
        <dbReference type="Proteomes" id="UP000501168"/>
    </source>
</evidence>
<keyword evidence="4" id="KW-1185">Reference proteome</keyword>
<feature type="transmembrane region" description="Helical" evidence="2">
    <location>
        <begin position="61"/>
        <end position="82"/>
    </location>
</feature>
<name>A0A6G9ICL9_9GAMM</name>
<dbReference type="Pfam" id="PF02325">
    <property type="entry name" value="CCB3_YggT"/>
    <property type="match status" value="2"/>
</dbReference>
<dbReference type="GO" id="GO:0016020">
    <property type="term" value="C:membrane"/>
    <property type="evidence" value="ECO:0007669"/>
    <property type="project" value="InterPro"/>
</dbReference>
<protein>
    <submittedName>
        <fullName evidence="3">YggT family protein</fullName>
    </submittedName>
</protein>
<keyword evidence="2" id="KW-0812">Transmembrane</keyword>
<dbReference type="InterPro" id="IPR003425">
    <property type="entry name" value="CCB3/YggT"/>
</dbReference>
<dbReference type="PANTHER" id="PTHR33219">
    <property type="entry name" value="YLMG HOMOLOG PROTEIN 2, CHLOROPLASTIC"/>
    <property type="match status" value="1"/>
</dbReference>
<proteinExistence type="inferred from homology"/>
<organism evidence="3 4">
    <name type="scientific">Zophobihabitans entericus</name>
    <dbReference type="NCBI Taxonomy" id="1635327"/>
    <lineage>
        <taxon>Bacteria</taxon>
        <taxon>Pseudomonadati</taxon>
        <taxon>Pseudomonadota</taxon>
        <taxon>Gammaproteobacteria</taxon>
        <taxon>Orbales</taxon>
        <taxon>Orbaceae</taxon>
        <taxon>Zophobihabitans</taxon>
    </lineage>
</organism>
<keyword evidence="2" id="KW-0472">Membrane</keyword>
<dbReference type="AlphaFoldDB" id="A0A6G9ICL9"/>
<dbReference type="InParanoid" id="A0A6G9ICL9"/>
<reference evidence="3 4" key="1">
    <citation type="submission" date="2020-03" db="EMBL/GenBank/DDBJ databases">
        <title>Complete genome sequence of Orbus sp. IPMB12 (BCRC 80908).</title>
        <authorList>
            <person name="Lo W.-S."/>
            <person name="Chang T.-H."/>
            <person name="Kuo C.-H."/>
        </authorList>
    </citation>
    <scope>NUCLEOTIDE SEQUENCE [LARGE SCALE GENOMIC DNA]</scope>
    <source>
        <strain evidence="3 4">IPMB12</strain>
    </source>
</reference>
<sequence length="184" mass="21384">MASIFYIVNTILTVGIYVFILRLWMQYARVNFYNPFTQFVLRITQPIVGPLRRIIPSIGRIDTSIVLVTYIIALIKVIFITTYALKWPVWNMMYLFYGILAMFHALGHLIFWMLLVRAILSWINRGQSPVEDLLAQLTEPLIRPIRRIVPPFGSIDISFMIFVFALIALNLIATDLFGIVWMLL</sequence>
<feature type="transmembrane region" description="Helical" evidence="2">
    <location>
        <begin position="6"/>
        <end position="25"/>
    </location>
</feature>
<evidence type="ECO:0000256" key="1">
    <source>
        <dbReference type="ARBA" id="ARBA00010894"/>
    </source>
</evidence>
<dbReference type="KEGG" id="orb:IPMB12_06290"/>
<evidence type="ECO:0000313" key="3">
    <source>
        <dbReference type="EMBL" id="QIQ21330.1"/>
    </source>
</evidence>
<dbReference type="RefSeq" id="WP_166916034.1">
    <property type="nucleotide sequence ID" value="NZ_CP050253.1"/>
</dbReference>
<dbReference type="EMBL" id="CP050253">
    <property type="protein sequence ID" value="QIQ21330.1"/>
    <property type="molecule type" value="Genomic_DNA"/>
</dbReference>
<evidence type="ECO:0000256" key="2">
    <source>
        <dbReference type="SAM" id="Phobius"/>
    </source>
</evidence>
<feature type="transmembrane region" description="Helical" evidence="2">
    <location>
        <begin position="94"/>
        <end position="115"/>
    </location>
</feature>
<dbReference type="FunCoup" id="A0A6G9ICL9">
    <property type="interactions" value="87"/>
</dbReference>
<feature type="transmembrane region" description="Helical" evidence="2">
    <location>
        <begin position="157"/>
        <end position="183"/>
    </location>
</feature>